<keyword evidence="3" id="KW-1185">Reference proteome</keyword>
<organism evidence="2 3">
    <name type="scientific">Platanthera guangdongensis</name>
    <dbReference type="NCBI Taxonomy" id="2320717"/>
    <lineage>
        <taxon>Eukaryota</taxon>
        <taxon>Viridiplantae</taxon>
        <taxon>Streptophyta</taxon>
        <taxon>Embryophyta</taxon>
        <taxon>Tracheophyta</taxon>
        <taxon>Spermatophyta</taxon>
        <taxon>Magnoliopsida</taxon>
        <taxon>Liliopsida</taxon>
        <taxon>Asparagales</taxon>
        <taxon>Orchidaceae</taxon>
        <taxon>Orchidoideae</taxon>
        <taxon>Orchideae</taxon>
        <taxon>Orchidinae</taxon>
        <taxon>Platanthera</taxon>
    </lineage>
</organism>
<evidence type="ECO:0000256" key="1">
    <source>
        <dbReference type="SAM" id="MobiDB-lite"/>
    </source>
</evidence>
<feature type="compositionally biased region" description="Polar residues" evidence="1">
    <location>
        <begin position="45"/>
        <end position="57"/>
    </location>
</feature>
<dbReference type="Proteomes" id="UP001412067">
    <property type="component" value="Unassembled WGS sequence"/>
</dbReference>
<gene>
    <name evidence="2" type="ORF">KSP40_PGU016768</name>
</gene>
<proteinExistence type="predicted"/>
<protein>
    <submittedName>
        <fullName evidence="2">Uncharacterized protein</fullName>
    </submittedName>
</protein>
<feature type="compositionally biased region" description="Basic residues" evidence="1">
    <location>
        <begin position="68"/>
        <end position="77"/>
    </location>
</feature>
<feature type="region of interest" description="Disordered" evidence="1">
    <location>
        <begin position="45"/>
        <end position="81"/>
    </location>
</feature>
<sequence length="119" mass="13643">MGLQLAVVASSAGGKPSPMRFRRREDMWEENLEVEEERKRLLNDRTTLPRNNVSSFSLKPPPMPLPNSRKRHQRGLQRKAGYVVSRRCSPIIEKQTDLSSDVEEAEKRKGDSRSKRAVV</sequence>
<reference evidence="2 3" key="1">
    <citation type="journal article" date="2022" name="Nat. Plants">
        <title>Genomes of leafy and leafless Platanthera orchids illuminate the evolution of mycoheterotrophy.</title>
        <authorList>
            <person name="Li M.H."/>
            <person name="Liu K.W."/>
            <person name="Li Z."/>
            <person name="Lu H.C."/>
            <person name="Ye Q.L."/>
            <person name="Zhang D."/>
            <person name="Wang J.Y."/>
            <person name="Li Y.F."/>
            <person name="Zhong Z.M."/>
            <person name="Liu X."/>
            <person name="Yu X."/>
            <person name="Liu D.K."/>
            <person name="Tu X.D."/>
            <person name="Liu B."/>
            <person name="Hao Y."/>
            <person name="Liao X.Y."/>
            <person name="Jiang Y.T."/>
            <person name="Sun W.H."/>
            <person name="Chen J."/>
            <person name="Chen Y.Q."/>
            <person name="Ai Y."/>
            <person name="Zhai J.W."/>
            <person name="Wu S.S."/>
            <person name="Zhou Z."/>
            <person name="Hsiao Y.Y."/>
            <person name="Wu W.L."/>
            <person name="Chen Y.Y."/>
            <person name="Lin Y.F."/>
            <person name="Hsu J.L."/>
            <person name="Li C.Y."/>
            <person name="Wang Z.W."/>
            <person name="Zhao X."/>
            <person name="Zhong W.Y."/>
            <person name="Ma X.K."/>
            <person name="Ma L."/>
            <person name="Huang J."/>
            <person name="Chen G.Z."/>
            <person name="Huang M.Z."/>
            <person name="Huang L."/>
            <person name="Peng D.H."/>
            <person name="Luo Y.B."/>
            <person name="Zou S.Q."/>
            <person name="Chen S.P."/>
            <person name="Lan S."/>
            <person name="Tsai W.C."/>
            <person name="Van de Peer Y."/>
            <person name="Liu Z.J."/>
        </authorList>
    </citation>
    <scope>NUCLEOTIDE SEQUENCE [LARGE SCALE GENOMIC DNA]</scope>
    <source>
        <strain evidence="2">Lor288</strain>
    </source>
</reference>
<feature type="compositionally biased region" description="Basic and acidic residues" evidence="1">
    <location>
        <begin position="105"/>
        <end position="119"/>
    </location>
</feature>
<feature type="region of interest" description="Disordered" evidence="1">
    <location>
        <begin position="93"/>
        <end position="119"/>
    </location>
</feature>
<evidence type="ECO:0000313" key="2">
    <source>
        <dbReference type="EMBL" id="KAK8969725.1"/>
    </source>
</evidence>
<comment type="caution">
    <text evidence="2">The sequence shown here is derived from an EMBL/GenBank/DDBJ whole genome shotgun (WGS) entry which is preliminary data.</text>
</comment>
<evidence type="ECO:0000313" key="3">
    <source>
        <dbReference type="Proteomes" id="UP001412067"/>
    </source>
</evidence>
<dbReference type="EMBL" id="JBBWWR010000003">
    <property type="protein sequence ID" value="KAK8969725.1"/>
    <property type="molecule type" value="Genomic_DNA"/>
</dbReference>
<accession>A0ABR2N1W6</accession>
<name>A0ABR2N1W6_9ASPA</name>